<dbReference type="InterPro" id="IPR035892">
    <property type="entry name" value="C2_domain_sf"/>
</dbReference>
<dbReference type="EMBL" id="LR790903">
    <property type="protein sequence ID" value="CAB3266765.1"/>
    <property type="molecule type" value="mRNA"/>
</dbReference>
<feature type="domain" description="C2" evidence="2">
    <location>
        <begin position="213"/>
        <end position="327"/>
    </location>
</feature>
<evidence type="ECO:0000256" key="1">
    <source>
        <dbReference type="ARBA" id="ARBA00006996"/>
    </source>
</evidence>
<dbReference type="GO" id="GO:0000149">
    <property type="term" value="F:SNARE binding"/>
    <property type="evidence" value="ECO:0007669"/>
    <property type="project" value="TreeGrafter"/>
</dbReference>
<dbReference type="GO" id="GO:0017156">
    <property type="term" value="P:calcium-ion regulated exocytosis"/>
    <property type="evidence" value="ECO:0007669"/>
    <property type="project" value="TreeGrafter"/>
</dbReference>
<dbReference type="PANTHER" id="PTHR10024:SF203">
    <property type="entry name" value="C2 DOMAIN-CONTAINING PROTEIN"/>
    <property type="match status" value="1"/>
</dbReference>
<name>A0A6F9DV64_9ASCI</name>
<dbReference type="GO" id="GO:0030276">
    <property type="term" value="F:clathrin binding"/>
    <property type="evidence" value="ECO:0007669"/>
    <property type="project" value="TreeGrafter"/>
</dbReference>
<dbReference type="InterPro" id="IPR000008">
    <property type="entry name" value="C2_dom"/>
</dbReference>
<dbReference type="GO" id="GO:0001786">
    <property type="term" value="F:phosphatidylserine binding"/>
    <property type="evidence" value="ECO:0007669"/>
    <property type="project" value="TreeGrafter"/>
</dbReference>
<dbReference type="GO" id="GO:0005544">
    <property type="term" value="F:calcium-dependent phospholipid binding"/>
    <property type="evidence" value="ECO:0007669"/>
    <property type="project" value="TreeGrafter"/>
</dbReference>
<comment type="similarity">
    <text evidence="1">Belongs to the synaptotagmin family.</text>
</comment>
<dbReference type="GO" id="GO:0005886">
    <property type="term" value="C:plasma membrane"/>
    <property type="evidence" value="ECO:0007669"/>
    <property type="project" value="TreeGrafter"/>
</dbReference>
<dbReference type="SMART" id="SM00239">
    <property type="entry name" value="C2"/>
    <property type="match status" value="2"/>
</dbReference>
<reference evidence="3" key="1">
    <citation type="submission" date="2020-04" db="EMBL/GenBank/DDBJ databases">
        <authorList>
            <person name="Neveu A P."/>
        </authorList>
    </citation>
    <scope>NUCLEOTIDE SEQUENCE</scope>
    <source>
        <tissue evidence="3">Whole embryo</tissue>
    </source>
</reference>
<organism evidence="3">
    <name type="scientific">Phallusia mammillata</name>
    <dbReference type="NCBI Taxonomy" id="59560"/>
    <lineage>
        <taxon>Eukaryota</taxon>
        <taxon>Metazoa</taxon>
        <taxon>Chordata</taxon>
        <taxon>Tunicata</taxon>
        <taxon>Ascidiacea</taxon>
        <taxon>Phlebobranchia</taxon>
        <taxon>Ascidiidae</taxon>
        <taxon>Phallusia</taxon>
    </lineage>
</organism>
<evidence type="ECO:0000259" key="2">
    <source>
        <dbReference type="PROSITE" id="PS50004"/>
    </source>
</evidence>
<dbReference type="GO" id="GO:0070382">
    <property type="term" value="C:exocytic vesicle"/>
    <property type="evidence" value="ECO:0007669"/>
    <property type="project" value="TreeGrafter"/>
</dbReference>
<gene>
    <name evidence="3" type="primary">Syt14</name>
</gene>
<feature type="domain" description="C2" evidence="2">
    <location>
        <begin position="72"/>
        <end position="203"/>
    </location>
</feature>
<dbReference type="Pfam" id="PF00168">
    <property type="entry name" value="C2"/>
    <property type="match status" value="2"/>
</dbReference>
<dbReference type="SUPFAM" id="SSF49562">
    <property type="entry name" value="C2 domain (Calcium/lipid-binding domain, CaLB)"/>
    <property type="match status" value="2"/>
</dbReference>
<dbReference type="PROSITE" id="PS50004">
    <property type="entry name" value="C2"/>
    <property type="match status" value="2"/>
</dbReference>
<dbReference type="GO" id="GO:0005509">
    <property type="term" value="F:calcium ion binding"/>
    <property type="evidence" value="ECO:0007669"/>
    <property type="project" value="TreeGrafter"/>
</dbReference>
<protein>
    <submittedName>
        <fullName evidence="3">Synaptotagmin-1-like</fullName>
    </submittedName>
</protein>
<evidence type="ECO:0000313" key="3">
    <source>
        <dbReference type="EMBL" id="CAB3266765.1"/>
    </source>
</evidence>
<dbReference type="AlphaFoldDB" id="A0A6F9DV64"/>
<sequence>MGSGFSRDNNVRPETRMSVISGLSSKEVDDDETLHEDEKRLEKHEAYLENMYLLKRMFKQLDPAVMKTTTDVQGDIKVSVKYVSDKSLLLVKVIAAQDLIAKDIRGHTSDPYVKVLLLMHRDATIELTEEQKGMKCTSVAKNTRNPIFNEIFTFPVTSEQINFLQLRCSVWSFDALGKDDFMGERIISVADLSCYDVVASNWYELLPEVDLTIGGNVGIKLNYKLPQTLNVIIEGAKGIRIDNDDVEPFVRVYIPGVPYVYKTWPCKERTGSPEWNESFDFPVPKEELNSRYIVLIVADANETDSYLGECHIDLDNFQFDQGFEGVFPLSDMRGNVAVRSRWTRNAITQEFQEAMVAHAMYKKPNMVFARVRGAGNQAISIRVPKAGAQSRLRVVNGVLVR</sequence>
<dbReference type="Gene3D" id="2.60.40.150">
    <property type="entry name" value="C2 domain"/>
    <property type="match status" value="2"/>
</dbReference>
<dbReference type="PANTHER" id="PTHR10024">
    <property type="entry name" value="SYNAPTOTAGMIN"/>
    <property type="match status" value="1"/>
</dbReference>
<proteinExistence type="evidence at transcript level"/>
<accession>A0A6F9DV64</accession>